<reference evidence="2" key="1">
    <citation type="submission" date="2010-06" db="EMBL/GenBank/DDBJ databases">
        <title>Complete sequence of plasmid1 of Nitrosococcus watsoni C-113.</title>
        <authorList>
            <person name="Lucas S."/>
            <person name="Copeland A."/>
            <person name="Lapidus A."/>
            <person name="Cheng J.-F."/>
            <person name="Bruce D."/>
            <person name="Goodwin L."/>
            <person name="Pitluck S."/>
            <person name="Malfatti S.A."/>
            <person name="Chain P.S.G."/>
            <person name="Land M."/>
            <person name="Hauser L."/>
            <person name="Kyrpides N."/>
            <person name="Ivanova N."/>
            <person name="Cambell M.A."/>
            <person name="Heidelberg J.F."/>
            <person name="Klotz M.G."/>
            <person name="Woyke T."/>
        </authorList>
    </citation>
    <scope>NUCLEOTIDE SEQUENCE [LARGE SCALE GENOMIC DNA]</scope>
    <source>
        <strain evidence="2">C-113</strain>
        <plasmid evidence="2">pNWAT01</plasmid>
    </source>
</reference>
<protein>
    <submittedName>
        <fullName evidence="1">Uncharacterized protein</fullName>
    </submittedName>
</protein>
<dbReference type="AlphaFoldDB" id="D8KCD1"/>
<geneLocation type="plasmid" evidence="1 2">
    <name>pNWAT01</name>
</geneLocation>
<keyword evidence="2" id="KW-1185">Reference proteome</keyword>
<name>D8KCD1_NITWC</name>
<sequence>MDNLESRYPGLGFTDHVYFLSKYTYSDYIHIRI</sequence>
<dbReference type="EMBL" id="CP002087">
    <property type="protein sequence ID" value="ADJ29872.1"/>
    <property type="molecule type" value="Genomic_DNA"/>
</dbReference>
<evidence type="ECO:0000313" key="1">
    <source>
        <dbReference type="EMBL" id="ADJ29872.1"/>
    </source>
</evidence>
<dbReference type="Proteomes" id="UP000000393">
    <property type="component" value="Plasmid pNWAT01"/>
</dbReference>
<organism evidence="1 2">
    <name type="scientific">Nitrosococcus watsoni (strain C-113)</name>
    <dbReference type="NCBI Taxonomy" id="105559"/>
    <lineage>
        <taxon>Bacteria</taxon>
        <taxon>Pseudomonadati</taxon>
        <taxon>Pseudomonadota</taxon>
        <taxon>Gammaproteobacteria</taxon>
        <taxon>Chromatiales</taxon>
        <taxon>Chromatiaceae</taxon>
        <taxon>Nitrosococcus</taxon>
    </lineage>
</organism>
<proteinExistence type="predicted"/>
<evidence type="ECO:0000313" key="2">
    <source>
        <dbReference type="Proteomes" id="UP000000393"/>
    </source>
</evidence>
<keyword evidence="1" id="KW-0614">Plasmid</keyword>
<accession>D8KCD1</accession>
<gene>
    <name evidence="1" type="ordered locus">Nwat_3155</name>
</gene>
<dbReference type="HOGENOM" id="CLU_3382915_0_0_6"/>
<dbReference type="KEGG" id="nwa:Nwat_3155"/>